<accession>A0ABR1JGL2</accession>
<keyword evidence="1" id="KW-0175">Coiled coil</keyword>
<evidence type="ECO:0008006" key="4">
    <source>
        <dbReference type="Google" id="ProtNLM"/>
    </source>
</evidence>
<dbReference type="EMBL" id="JBANRG010000013">
    <property type="protein sequence ID" value="KAK7461316.1"/>
    <property type="molecule type" value="Genomic_DNA"/>
</dbReference>
<gene>
    <name evidence="2" type="ORF">VKT23_008495</name>
</gene>
<name>A0ABR1JGL2_9AGAR</name>
<evidence type="ECO:0000313" key="3">
    <source>
        <dbReference type="Proteomes" id="UP001498398"/>
    </source>
</evidence>
<feature type="coiled-coil region" evidence="1">
    <location>
        <begin position="114"/>
        <end position="148"/>
    </location>
</feature>
<evidence type="ECO:0000256" key="1">
    <source>
        <dbReference type="SAM" id="Coils"/>
    </source>
</evidence>
<comment type="caution">
    <text evidence="2">The sequence shown here is derived from an EMBL/GenBank/DDBJ whole genome shotgun (WGS) entry which is preliminary data.</text>
</comment>
<dbReference type="Proteomes" id="UP001498398">
    <property type="component" value="Unassembled WGS sequence"/>
</dbReference>
<reference evidence="2 3" key="1">
    <citation type="submission" date="2024-01" db="EMBL/GenBank/DDBJ databases">
        <title>A draft genome for the cacao thread blight pathogen Marasmiellus scandens.</title>
        <authorList>
            <person name="Baruah I.K."/>
            <person name="Leung J."/>
            <person name="Bukari Y."/>
            <person name="Amoako-Attah I."/>
            <person name="Meinhardt L.W."/>
            <person name="Bailey B.A."/>
            <person name="Cohen S.P."/>
        </authorList>
    </citation>
    <scope>NUCLEOTIDE SEQUENCE [LARGE SCALE GENOMIC DNA]</scope>
    <source>
        <strain evidence="2 3">GH-19</strain>
    </source>
</reference>
<sequence>MERKLADEKFEPALRSTGVRGKICHVYLEVVSILATTKFKLNETSTTDPFYRAEEINFRFRLCQALCTNCDVELRTHDIPCSKARKDTFRSGFVPSCSEISQIKQTLELSLADLAKHDTYIEALTDTLADLQKQRAELQEYVDEQRGLLSSIRKFPSEILAEVFTHYCGEYNLSISTLKNGIDTPTLVLSQICSLWRDVAVSTASLWSNLYVDLCYAGNHRNQAHALVELYLARSKSTPLAMRLAAFERLPNGMTRLSPRCIGNIPFSELTILRLLLGTHNRWRHVHLELCIAYVVIPFDDQSDTPRFPLVQSLKFIGIYNGYELPSSHGNDGWLSVLAKEAPTLHHLTLPILNDPWIVSMQFPYSRITSLRFDSKVLILPSDVFQVVARLEHLDIRIDPRISPTEYQLRSLSKARSETLQSLVVRIFSQWDVASAVLSNLQVPSLSALELSFENNPNRAKEDVKHLIEALENMLQQSSCALQSFEIKSMCLNCDELLELFSLTPSVADLSICVGPEPARIGYFFSRLTRSSELEGTALLLPSLKNLKIEIFVTSVLDGYMPDPESITTMVESRRNLPLDGNNTIAPRGPLAELSNVTLHILGVWRLELMDPSKYSMDDFCSILKEHFQAHIERGFTYTVTLSEDQSNNSTDFVYTH</sequence>
<organism evidence="2 3">
    <name type="scientific">Marasmiellus scandens</name>
    <dbReference type="NCBI Taxonomy" id="2682957"/>
    <lineage>
        <taxon>Eukaryota</taxon>
        <taxon>Fungi</taxon>
        <taxon>Dikarya</taxon>
        <taxon>Basidiomycota</taxon>
        <taxon>Agaricomycotina</taxon>
        <taxon>Agaricomycetes</taxon>
        <taxon>Agaricomycetidae</taxon>
        <taxon>Agaricales</taxon>
        <taxon>Marasmiineae</taxon>
        <taxon>Omphalotaceae</taxon>
        <taxon>Marasmiellus</taxon>
    </lineage>
</organism>
<keyword evidence="3" id="KW-1185">Reference proteome</keyword>
<protein>
    <recommendedName>
        <fullName evidence="4">F-box domain-containing protein</fullName>
    </recommendedName>
</protein>
<evidence type="ECO:0000313" key="2">
    <source>
        <dbReference type="EMBL" id="KAK7461316.1"/>
    </source>
</evidence>
<proteinExistence type="predicted"/>